<feature type="signal peptide" evidence="1">
    <location>
        <begin position="1"/>
        <end position="22"/>
    </location>
</feature>
<dbReference type="AlphaFoldDB" id="A0AAV8VL97"/>
<feature type="chain" id="PRO_5043956231" evidence="1">
    <location>
        <begin position="23"/>
        <end position="101"/>
    </location>
</feature>
<keyword evidence="1" id="KW-0732">Signal</keyword>
<dbReference type="EMBL" id="JANEYG010000069">
    <property type="protein sequence ID" value="KAJ8914576.1"/>
    <property type="molecule type" value="Genomic_DNA"/>
</dbReference>
<evidence type="ECO:0000313" key="2">
    <source>
        <dbReference type="EMBL" id="KAJ8914576.1"/>
    </source>
</evidence>
<accession>A0AAV8VL97</accession>
<evidence type="ECO:0000256" key="1">
    <source>
        <dbReference type="SAM" id="SignalP"/>
    </source>
</evidence>
<organism evidence="2 3">
    <name type="scientific">Exocentrus adspersus</name>
    <dbReference type="NCBI Taxonomy" id="1586481"/>
    <lineage>
        <taxon>Eukaryota</taxon>
        <taxon>Metazoa</taxon>
        <taxon>Ecdysozoa</taxon>
        <taxon>Arthropoda</taxon>
        <taxon>Hexapoda</taxon>
        <taxon>Insecta</taxon>
        <taxon>Pterygota</taxon>
        <taxon>Neoptera</taxon>
        <taxon>Endopterygota</taxon>
        <taxon>Coleoptera</taxon>
        <taxon>Polyphaga</taxon>
        <taxon>Cucujiformia</taxon>
        <taxon>Chrysomeloidea</taxon>
        <taxon>Cerambycidae</taxon>
        <taxon>Lamiinae</taxon>
        <taxon>Acanthocinini</taxon>
        <taxon>Exocentrus</taxon>
    </lineage>
</organism>
<evidence type="ECO:0000313" key="3">
    <source>
        <dbReference type="Proteomes" id="UP001159042"/>
    </source>
</evidence>
<protein>
    <submittedName>
        <fullName evidence="2">Uncharacterized protein</fullName>
    </submittedName>
</protein>
<comment type="caution">
    <text evidence="2">The sequence shown here is derived from an EMBL/GenBank/DDBJ whole genome shotgun (WGS) entry which is preliminary data.</text>
</comment>
<name>A0AAV8VL97_9CUCU</name>
<dbReference type="Proteomes" id="UP001159042">
    <property type="component" value="Unassembled WGS sequence"/>
</dbReference>
<gene>
    <name evidence="2" type="ORF">NQ315_010040</name>
</gene>
<reference evidence="2 3" key="1">
    <citation type="journal article" date="2023" name="Insect Mol. Biol.">
        <title>Genome sequencing provides insights into the evolution of gene families encoding plant cell wall-degrading enzymes in longhorned beetles.</title>
        <authorList>
            <person name="Shin N.R."/>
            <person name="Okamura Y."/>
            <person name="Kirsch R."/>
            <person name="Pauchet Y."/>
        </authorList>
    </citation>
    <scope>NUCLEOTIDE SEQUENCE [LARGE SCALE GENOMIC DNA]</scope>
    <source>
        <strain evidence="2">EAD_L_NR</strain>
    </source>
</reference>
<proteinExistence type="predicted"/>
<sequence>MAYLRHMVFAVAAALLLVHVFGAATVIKRSETSNQETEPCTGRTPCGWAIYNRTTRYIEYFMRNKCACDDEKKCLRDDEDLSIAAYVYRCKVEETQEESKS</sequence>
<keyword evidence="3" id="KW-1185">Reference proteome</keyword>